<keyword evidence="3" id="KW-1185">Reference proteome</keyword>
<sequence length="215" mass="24050">MAQSSNTKTDVVSSMENGNKANRAKMLEELSMTMGENEADDDKNDLERDGSDNNERTEKRQSISLLSNVFETPTRPSTDAKTPSNPGIDTTSIYFKKKHRKGGSNKKVKSSDAVLGNRNKMSISIPNSPVERSKEKVGTQELEVAETNGKNSEDNSITKASQKLIENMRIKTPKGGSVKLVNGADESEQDQMQSLNCVCMHMYMYMYMYMYTYID</sequence>
<evidence type="ECO:0000313" key="2">
    <source>
        <dbReference type="EMBL" id="ETO26328.1"/>
    </source>
</evidence>
<name>X6NK89_RETFI</name>
<gene>
    <name evidence="2" type="ORF">RFI_10809</name>
</gene>
<feature type="compositionally biased region" description="Polar residues" evidence="1">
    <location>
        <begin position="1"/>
        <end position="20"/>
    </location>
</feature>
<evidence type="ECO:0000313" key="3">
    <source>
        <dbReference type="Proteomes" id="UP000023152"/>
    </source>
</evidence>
<dbReference type="Proteomes" id="UP000023152">
    <property type="component" value="Unassembled WGS sequence"/>
</dbReference>
<protein>
    <submittedName>
        <fullName evidence="2">Uncharacterized protein</fullName>
    </submittedName>
</protein>
<feature type="compositionally biased region" description="Basic residues" evidence="1">
    <location>
        <begin position="95"/>
        <end position="108"/>
    </location>
</feature>
<accession>X6NK89</accession>
<feature type="compositionally biased region" description="Basic and acidic residues" evidence="1">
    <location>
        <begin position="45"/>
        <end position="61"/>
    </location>
</feature>
<evidence type="ECO:0000256" key="1">
    <source>
        <dbReference type="SAM" id="MobiDB-lite"/>
    </source>
</evidence>
<organism evidence="2 3">
    <name type="scientific">Reticulomyxa filosa</name>
    <dbReference type="NCBI Taxonomy" id="46433"/>
    <lineage>
        <taxon>Eukaryota</taxon>
        <taxon>Sar</taxon>
        <taxon>Rhizaria</taxon>
        <taxon>Retaria</taxon>
        <taxon>Foraminifera</taxon>
        <taxon>Monothalamids</taxon>
        <taxon>Reticulomyxidae</taxon>
        <taxon>Reticulomyxa</taxon>
    </lineage>
</organism>
<proteinExistence type="predicted"/>
<reference evidence="2 3" key="1">
    <citation type="journal article" date="2013" name="Curr. Biol.">
        <title>The Genome of the Foraminiferan Reticulomyxa filosa.</title>
        <authorList>
            <person name="Glockner G."/>
            <person name="Hulsmann N."/>
            <person name="Schleicher M."/>
            <person name="Noegel A.A."/>
            <person name="Eichinger L."/>
            <person name="Gallinger C."/>
            <person name="Pawlowski J."/>
            <person name="Sierra R."/>
            <person name="Euteneuer U."/>
            <person name="Pillet L."/>
            <person name="Moustafa A."/>
            <person name="Platzer M."/>
            <person name="Groth M."/>
            <person name="Szafranski K."/>
            <person name="Schliwa M."/>
        </authorList>
    </citation>
    <scope>NUCLEOTIDE SEQUENCE [LARGE SCALE GENOMIC DNA]</scope>
</reference>
<feature type="region of interest" description="Disordered" evidence="1">
    <location>
        <begin position="1"/>
        <end position="114"/>
    </location>
</feature>
<feature type="non-terminal residue" evidence="2">
    <location>
        <position position="215"/>
    </location>
</feature>
<comment type="caution">
    <text evidence="2">The sequence shown here is derived from an EMBL/GenBank/DDBJ whole genome shotgun (WGS) entry which is preliminary data.</text>
</comment>
<dbReference type="EMBL" id="ASPP01007943">
    <property type="protein sequence ID" value="ETO26328.1"/>
    <property type="molecule type" value="Genomic_DNA"/>
</dbReference>
<feature type="compositionally biased region" description="Polar residues" evidence="1">
    <location>
        <begin position="62"/>
        <end position="93"/>
    </location>
</feature>
<dbReference type="AlphaFoldDB" id="X6NK89"/>